<keyword evidence="12" id="KW-0784">Thiamine biosynthesis</keyword>
<evidence type="ECO:0000313" key="18">
    <source>
        <dbReference type="Proteomes" id="UP000255036"/>
    </source>
</evidence>
<keyword evidence="10 17" id="KW-0418">Kinase</keyword>
<evidence type="ECO:0000313" key="17">
    <source>
        <dbReference type="EMBL" id="RDU22613.1"/>
    </source>
</evidence>
<evidence type="ECO:0000256" key="4">
    <source>
        <dbReference type="ARBA" id="ARBA00009879"/>
    </source>
</evidence>
<evidence type="ECO:0000256" key="12">
    <source>
        <dbReference type="ARBA" id="ARBA00022977"/>
    </source>
</evidence>
<dbReference type="InterPro" id="IPR029056">
    <property type="entry name" value="Ribokinase-like"/>
</dbReference>
<evidence type="ECO:0000256" key="2">
    <source>
        <dbReference type="ARBA" id="ARBA00000565"/>
    </source>
</evidence>
<accession>A0A371ASR0</accession>
<dbReference type="EMBL" id="QRCT01000049">
    <property type="protein sequence ID" value="RDU22613.1"/>
    <property type="molecule type" value="Genomic_DNA"/>
</dbReference>
<dbReference type="InterPro" id="IPR013749">
    <property type="entry name" value="PM/HMP-P_kinase-1"/>
</dbReference>
<dbReference type="EC" id="2.7.4.7" evidence="6"/>
<dbReference type="Proteomes" id="UP000255036">
    <property type="component" value="Unassembled WGS sequence"/>
</dbReference>
<evidence type="ECO:0000259" key="16">
    <source>
        <dbReference type="Pfam" id="PF08543"/>
    </source>
</evidence>
<keyword evidence="9" id="KW-0547">Nucleotide-binding</keyword>
<dbReference type="RefSeq" id="WP_115483023.1">
    <property type="nucleotide sequence ID" value="NZ_QRCT01000049.1"/>
</dbReference>
<keyword evidence="18" id="KW-1185">Reference proteome</keyword>
<dbReference type="InterPro" id="IPR004399">
    <property type="entry name" value="HMP/HMP-P_kinase_dom"/>
</dbReference>
<evidence type="ECO:0000256" key="1">
    <source>
        <dbReference type="ARBA" id="ARBA00000151"/>
    </source>
</evidence>
<evidence type="ECO:0000256" key="14">
    <source>
        <dbReference type="ARBA" id="ARBA00042102"/>
    </source>
</evidence>
<dbReference type="PANTHER" id="PTHR20858:SF17">
    <property type="entry name" value="HYDROXYMETHYLPYRIMIDINE_PHOSPHOMETHYLPYRIMIDINE KINASE THI20-RELATED"/>
    <property type="match status" value="1"/>
</dbReference>
<keyword evidence="11" id="KW-0067">ATP-binding</keyword>
<protein>
    <recommendedName>
        <fullName evidence="7">Hydroxymethylpyrimidine/phosphomethylpyrimidine kinase</fullName>
        <ecNumber evidence="5">2.7.1.49</ecNumber>
        <ecNumber evidence="6">2.7.4.7</ecNumber>
    </recommendedName>
    <alternativeName>
        <fullName evidence="14">Hydroxymethylpyrimidine kinase</fullName>
    </alternativeName>
    <alternativeName>
        <fullName evidence="15">Hydroxymethylpyrimidine phosphate kinase</fullName>
    </alternativeName>
</protein>
<evidence type="ECO:0000256" key="15">
    <source>
        <dbReference type="ARBA" id="ARBA00043176"/>
    </source>
</evidence>
<comment type="caution">
    <text evidence="17">The sequence shown here is derived from an EMBL/GenBank/DDBJ whole genome shotgun (WGS) entry which is preliminary data.</text>
</comment>
<evidence type="ECO:0000256" key="5">
    <source>
        <dbReference type="ARBA" id="ARBA00012135"/>
    </source>
</evidence>
<comment type="pathway">
    <text evidence="3">Cofactor biosynthesis; thiamine diphosphate biosynthesis; 4-amino-2-methyl-5-diphosphomethylpyrimidine from 5-amino-1-(5-phospho-D-ribosyl)imidazole: step 3/3.</text>
</comment>
<evidence type="ECO:0000256" key="3">
    <source>
        <dbReference type="ARBA" id="ARBA00004769"/>
    </source>
</evidence>
<dbReference type="NCBIfam" id="TIGR00097">
    <property type="entry name" value="HMP-P_kinase"/>
    <property type="match status" value="1"/>
</dbReference>
<evidence type="ECO:0000256" key="7">
    <source>
        <dbReference type="ARBA" id="ARBA00019161"/>
    </source>
</evidence>
<organism evidence="17 18">
    <name type="scientific">Anaerosacchariphilus polymeriproducens</name>
    <dbReference type="NCBI Taxonomy" id="1812858"/>
    <lineage>
        <taxon>Bacteria</taxon>
        <taxon>Bacillati</taxon>
        <taxon>Bacillota</taxon>
        <taxon>Clostridia</taxon>
        <taxon>Lachnospirales</taxon>
        <taxon>Lachnospiraceae</taxon>
        <taxon>Anaerosacchariphilus</taxon>
    </lineage>
</organism>
<name>A0A371ASR0_9FIRM</name>
<dbReference type="FunFam" id="3.40.1190.20:FF:000003">
    <property type="entry name" value="Phosphomethylpyrimidine kinase ThiD"/>
    <property type="match status" value="1"/>
</dbReference>
<evidence type="ECO:0000256" key="10">
    <source>
        <dbReference type="ARBA" id="ARBA00022777"/>
    </source>
</evidence>
<dbReference type="Gene3D" id="3.40.1190.20">
    <property type="match status" value="1"/>
</dbReference>
<dbReference type="GO" id="GO:0005829">
    <property type="term" value="C:cytosol"/>
    <property type="evidence" value="ECO:0007669"/>
    <property type="project" value="TreeGrafter"/>
</dbReference>
<dbReference type="GO" id="GO:0009228">
    <property type="term" value="P:thiamine biosynthetic process"/>
    <property type="evidence" value="ECO:0007669"/>
    <property type="project" value="UniProtKB-KW"/>
</dbReference>
<evidence type="ECO:0000256" key="11">
    <source>
        <dbReference type="ARBA" id="ARBA00022840"/>
    </source>
</evidence>
<comment type="catalytic activity">
    <reaction evidence="2">
        <text>4-amino-2-methyl-5-(phosphooxymethyl)pyrimidine + ATP = 4-amino-2-methyl-5-(diphosphooxymethyl)pyrimidine + ADP</text>
        <dbReference type="Rhea" id="RHEA:19893"/>
        <dbReference type="ChEBI" id="CHEBI:30616"/>
        <dbReference type="ChEBI" id="CHEBI:57841"/>
        <dbReference type="ChEBI" id="CHEBI:58354"/>
        <dbReference type="ChEBI" id="CHEBI:456216"/>
        <dbReference type="EC" id="2.7.4.7"/>
    </reaction>
</comment>
<feature type="domain" description="Pyridoxamine kinase/Phosphomethylpyrimidine kinase" evidence="16">
    <location>
        <begin position="11"/>
        <end position="254"/>
    </location>
</feature>
<evidence type="ECO:0000256" key="8">
    <source>
        <dbReference type="ARBA" id="ARBA00022679"/>
    </source>
</evidence>
<dbReference type="Pfam" id="PF08543">
    <property type="entry name" value="Phos_pyr_kin"/>
    <property type="match status" value="1"/>
</dbReference>
<comment type="pathway">
    <text evidence="13">Cofactor biosynthesis; thiamine diphosphate biosynthesis; 4-amino-2-methyl-5-diphosphomethylpyrimidine from 5-amino-1-(5-phospho-D-ribosyl)imidazole: step 2/3.</text>
</comment>
<sequence length="259" mass="27849">MKKGLTIAGSDPSGGAGIQADLKTFLAHNVYGMSVITAVTAQNTTGVFAIEDLSEEIVGKQLDAVLSDIYPDAVKIGMVSSKELIKLIAEKLKEYHVSNIVLDTVMVSTSGHSLLRPEAKEVLIHELLPLANLITPNIPEAQEIAGITIYNKEDMVRAAEIISRKTNAYVLVKGGHLKDCSDDLLYKDGNEKWFFMERIKVENSHGTGCTLSSAIAANLACNKSMEEAVGLAKEYLTGALIDGLDLGRGNGPINHGWNL</sequence>
<proteinExistence type="inferred from homology"/>
<gene>
    <name evidence="17" type="primary">thiD</name>
    <name evidence="17" type="ORF">DWV06_15170</name>
</gene>
<keyword evidence="8 17" id="KW-0808">Transferase</keyword>
<comment type="catalytic activity">
    <reaction evidence="1">
        <text>4-amino-5-hydroxymethyl-2-methylpyrimidine + ATP = 4-amino-2-methyl-5-(phosphooxymethyl)pyrimidine + ADP + H(+)</text>
        <dbReference type="Rhea" id="RHEA:23096"/>
        <dbReference type="ChEBI" id="CHEBI:15378"/>
        <dbReference type="ChEBI" id="CHEBI:16892"/>
        <dbReference type="ChEBI" id="CHEBI:30616"/>
        <dbReference type="ChEBI" id="CHEBI:58354"/>
        <dbReference type="ChEBI" id="CHEBI:456216"/>
        <dbReference type="EC" id="2.7.1.49"/>
    </reaction>
</comment>
<comment type="similarity">
    <text evidence="4">Belongs to the ThiD family.</text>
</comment>
<dbReference type="SUPFAM" id="SSF53613">
    <property type="entry name" value="Ribokinase-like"/>
    <property type="match status" value="1"/>
</dbReference>
<dbReference type="OrthoDB" id="9810880at2"/>
<dbReference type="GO" id="GO:0005524">
    <property type="term" value="F:ATP binding"/>
    <property type="evidence" value="ECO:0007669"/>
    <property type="project" value="UniProtKB-KW"/>
</dbReference>
<dbReference type="GO" id="GO:0008902">
    <property type="term" value="F:hydroxymethylpyrimidine kinase activity"/>
    <property type="evidence" value="ECO:0007669"/>
    <property type="project" value="UniProtKB-EC"/>
</dbReference>
<dbReference type="CDD" id="cd01169">
    <property type="entry name" value="HMPP_kinase"/>
    <property type="match status" value="1"/>
</dbReference>
<dbReference type="EC" id="2.7.1.49" evidence="5"/>
<dbReference type="PANTHER" id="PTHR20858">
    <property type="entry name" value="PHOSPHOMETHYLPYRIMIDINE KINASE"/>
    <property type="match status" value="1"/>
</dbReference>
<dbReference type="GO" id="GO:0008972">
    <property type="term" value="F:phosphomethylpyrimidine kinase activity"/>
    <property type="evidence" value="ECO:0007669"/>
    <property type="project" value="UniProtKB-EC"/>
</dbReference>
<evidence type="ECO:0000256" key="6">
    <source>
        <dbReference type="ARBA" id="ARBA00012963"/>
    </source>
</evidence>
<evidence type="ECO:0000256" key="9">
    <source>
        <dbReference type="ARBA" id="ARBA00022741"/>
    </source>
</evidence>
<evidence type="ECO:0000256" key="13">
    <source>
        <dbReference type="ARBA" id="ARBA00037917"/>
    </source>
</evidence>
<dbReference type="AlphaFoldDB" id="A0A371ASR0"/>
<reference evidence="17 18" key="1">
    <citation type="submission" date="2018-07" db="EMBL/GenBank/DDBJ databases">
        <title>Anaerosacharophilus polymeroproducens gen. nov. sp. nov., an anaerobic bacterium isolated from salt field.</title>
        <authorList>
            <person name="Kim W."/>
            <person name="Yang S.-H."/>
            <person name="Oh J."/>
            <person name="Lee J.-H."/>
            <person name="Kwon K.K."/>
        </authorList>
    </citation>
    <scope>NUCLEOTIDE SEQUENCE [LARGE SCALE GENOMIC DNA]</scope>
    <source>
        <strain evidence="17 18">MCWD5</strain>
    </source>
</reference>